<dbReference type="PRINTS" id="PR00118">
    <property type="entry name" value="BLACTAMASEA"/>
</dbReference>
<dbReference type="GO" id="GO:0046677">
    <property type="term" value="P:response to antibiotic"/>
    <property type="evidence" value="ECO:0007669"/>
    <property type="project" value="UniProtKB-UniRule"/>
</dbReference>
<dbReference type="GO" id="GO:0030655">
    <property type="term" value="P:beta-lactam antibiotic catabolic process"/>
    <property type="evidence" value="ECO:0007669"/>
    <property type="project" value="InterPro"/>
</dbReference>
<dbReference type="Gene3D" id="3.40.710.10">
    <property type="entry name" value="DD-peptidase/beta-lactamase superfamily"/>
    <property type="match status" value="1"/>
</dbReference>
<dbReference type="PANTHER" id="PTHR35333">
    <property type="entry name" value="BETA-LACTAMASE"/>
    <property type="match status" value="1"/>
</dbReference>
<evidence type="ECO:0000256" key="1">
    <source>
        <dbReference type="ARBA" id="ARBA00001526"/>
    </source>
</evidence>
<reference evidence="8 9" key="1">
    <citation type="submission" date="2015-08" db="EMBL/GenBank/DDBJ databases">
        <title>Investigation of the bacterial diversity of lava forest soil.</title>
        <authorList>
            <person name="Lee J.S."/>
        </authorList>
    </citation>
    <scope>NUCLEOTIDE SEQUENCE [LARGE SCALE GENOMIC DNA]</scope>
    <source>
        <strain evidence="8 9">GJW-30</strain>
    </source>
</reference>
<protein>
    <recommendedName>
        <fullName evidence="3 6">Beta-lactamase</fullName>
        <ecNumber evidence="3 6">3.5.2.6</ecNumber>
    </recommendedName>
</protein>
<evidence type="ECO:0000256" key="6">
    <source>
        <dbReference type="RuleBase" id="RU361140"/>
    </source>
</evidence>
<keyword evidence="4 6" id="KW-0378">Hydrolase</keyword>
<dbReference type="RefSeq" id="WP_245408677.1">
    <property type="nucleotide sequence ID" value="NZ_AP014946.1"/>
</dbReference>
<dbReference type="EC" id="3.5.2.6" evidence="3 6"/>
<proteinExistence type="inferred from homology"/>
<dbReference type="AlphaFoldDB" id="A0A0S3PS60"/>
<sequence length="293" mass="31232">MITRRHAILGAGTALLAGQLAFRPAWGRTFEDVMAEIEKSTGGRLGVGLLDLQTDKTAFHRGDERFPMCSTFKFLLAAAVLAKADAREENLARRVRFEKAELLPHSPMTEQRAGDAAGLTIAQLCEAAVTQSDNTAANLLLASLDGPTGLTAFARKIGDTITRLDRTEPDLNDVAPGDERDTTSPRAMAEDMRKILVGDVLKIGSREQLSTWMRESATGKNRIRASLPMGWSAGDKTGTGPRGTSNDIAIMSPSGRQPIILTVYLTGATVDQTKQEAAIATVATAVIAALGLS</sequence>
<dbReference type="NCBIfam" id="NF033103">
    <property type="entry name" value="bla_class_A"/>
    <property type="match status" value="1"/>
</dbReference>
<organism evidence="8 9">
    <name type="scientific">Variibacter gotjawalensis</name>
    <dbReference type="NCBI Taxonomy" id="1333996"/>
    <lineage>
        <taxon>Bacteria</taxon>
        <taxon>Pseudomonadati</taxon>
        <taxon>Pseudomonadota</taxon>
        <taxon>Alphaproteobacteria</taxon>
        <taxon>Hyphomicrobiales</taxon>
        <taxon>Nitrobacteraceae</taxon>
        <taxon>Variibacter</taxon>
    </lineage>
</organism>
<dbReference type="GO" id="GO:0008800">
    <property type="term" value="F:beta-lactamase activity"/>
    <property type="evidence" value="ECO:0007669"/>
    <property type="project" value="UniProtKB-UniRule"/>
</dbReference>
<comment type="catalytic activity">
    <reaction evidence="1 6">
        <text>a beta-lactam + H2O = a substituted beta-amino acid</text>
        <dbReference type="Rhea" id="RHEA:20401"/>
        <dbReference type="ChEBI" id="CHEBI:15377"/>
        <dbReference type="ChEBI" id="CHEBI:35627"/>
        <dbReference type="ChEBI" id="CHEBI:140347"/>
        <dbReference type="EC" id="3.5.2.6"/>
    </reaction>
</comment>
<dbReference type="KEGG" id="vgo:GJW-30_1_01316"/>
<dbReference type="InterPro" id="IPR045155">
    <property type="entry name" value="Beta-lactam_cat"/>
</dbReference>
<dbReference type="PANTHER" id="PTHR35333:SF3">
    <property type="entry name" value="BETA-LACTAMASE-TYPE TRANSPEPTIDASE FOLD CONTAINING PROTEIN"/>
    <property type="match status" value="1"/>
</dbReference>
<evidence type="ECO:0000256" key="5">
    <source>
        <dbReference type="ARBA" id="ARBA00023251"/>
    </source>
</evidence>
<evidence type="ECO:0000256" key="3">
    <source>
        <dbReference type="ARBA" id="ARBA00012865"/>
    </source>
</evidence>
<dbReference type="PROSITE" id="PS00146">
    <property type="entry name" value="BETA_LACTAMASE_A"/>
    <property type="match status" value="1"/>
</dbReference>
<evidence type="ECO:0000256" key="2">
    <source>
        <dbReference type="ARBA" id="ARBA00009009"/>
    </source>
</evidence>
<accession>A0A0S3PS60</accession>
<dbReference type="InterPro" id="IPR023650">
    <property type="entry name" value="Beta-lactam_class-A_AS"/>
</dbReference>
<evidence type="ECO:0000259" key="7">
    <source>
        <dbReference type="Pfam" id="PF13354"/>
    </source>
</evidence>
<keyword evidence="5 6" id="KW-0046">Antibiotic resistance</keyword>
<name>A0A0S3PS60_9BRAD</name>
<evidence type="ECO:0000256" key="4">
    <source>
        <dbReference type="ARBA" id="ARBA00022801"/>
    </source>
</evidence>
<evidence type="ECO:0000313" key="8">
    <source>
        <dbReference type="EMBL" id="BAT58789.1"/>
    </source>
</evidence>
<keyword evidence="9" id="KW-1185">Reference proteome</keyword>
<dbReference type="InterPro" id="IPR000871">
    <property type="entry name" value="Beta-lactam_class-A"/>
</dbReference>
<dbReference type="Proteomes" id="UP000236884">
    <property type="component" value="Chromosome"/>
</dbReference>
<dbReference type="Pfam" id="PF13354">
    <property type="entry name" value="Beta-lactamase2"/>
    <property type="match status" value="1"/>
</dbReference>
<dbReference type="InterPro" id="IPR012338">
    <property type="entry name" value="Beta-lactam/transpept-like"/>
</dbReference>
<comment type="similarity">
    <text evidence="2 6">Belongs to the class-A beta-lactamase family.</text>
</comment>
<dbReference type="SUPFAM" id="SSF56601">
    <property type="entry name" value="beta-lactamase/transpeptidase-like"/>
    <property type="match status" value="1"/>
</dbReference>
<dbReference type="EMBL" id="AP014946">
    <property type="protein sequence ID" value="BAT58789.1"/>
    <property type="molecule type" value="Genomic_DNA"/>
</dbReference>
<gene>
    <name evidence="8" type="primary">bla</name>
    <name evidence="8" type="ORF">GJW-30_1_01316</name>
</gene>
<evidence type="ECO:0000313" key="9">
    <source>
        <dbReference type="Proteomes" id="UP000236884"/>
    </source>
</evidence>
<feature type="domain" description="Beta-lactamase class A catalytic" evidence="7">
    <location>
        <begin position="47"/>
        <end position="264"/>
    </location>
</feature>